<dbReference type="EC" id="3.1.4.1" evidence="5"/>
<keyword evidence="9" id="KW-0460">Magnesium</keyword>
<evidence type="ECO:0000256" key="5">
    <source>
        <dbReference type="ARBA" id="ARBA00012029"/>
    </source>
</evidence>
<dbReference type="InterPro" id="IPR014883">
    <property type="entry name" value="VRR_NUC"/>
</dbReference>
<keyword evidence="6" id="KW-0540">Nuclease</keyword>
<dbReference type="GO" id="GO:0046872">
    <property type="term" value="F:metal ion binding"/>
    <property type="evidence" value="ECO:0007669"/>
    <property type="project" value="UniProtKB-KW"/>
</dbReference>
<feature type="domain" description="VRR-NUC" evidence="12">
    <location>
        <begin position="433"/>
        <end position="547"/>
    </location>
</feature>
<keyword evidence="8" id="KW-0378">Hydrolase</keyword>
<evidence type="ECO:0000259" key="12">
    <source>
        <dbReference type="SMART" id="SM00990"/>
    </source>
</evidence>
<keyword evidence="7" id="KW-0479">Metal-binding</keyword>
<name>A0A1I6BHR3_9GAMM</name>
<dbReference type="GO" id="GO:0004528">
    <property type="term" value="F:phosphodiesterase I activity"/>
    <property type="evidence" value="ECO:0007669"/>
    <property type="project" value="UniProtKB-EC"/>
</dbReference>
<accession>A0A1I6BHR3</accession>
<dbReference type="InterPro" id="IPR049125">
    <property type="entry name" value="FAN1-like_WH"/>
</dbReference>
<proteinExistence type="inferred from homology"/>
<evidence type="ECO:0000256" key="11">
    <source>
        <dbReference type="SAM" id="Coils"/>
    </source>
</evidence>
<dbReference type="RefSeq" id="WP_090538498.1">
    <property type="nucleotide sequence ID" value="NZ_FOYD01000004.1"/>
</dbReference>
<gene>
    <name evidence="13" type="ORF">SAMN05216578_10474</name>
</gene>
<dbReference type="Pfam" id="PF08774">
    <property type="entry name" value="VRR_NUC"/>
    <property type="match status" value="1"/>
</dbReference>
<dbReference type="Pfam" id="PF18081">
    <property type="entry name" value="FANC_SAP"/>
    <property type="match status" value="1"/>
</dbReference>
<keyword evidence="10" id="KW-0464">Manganese</keyword>
<evidence type="ECO:0000256" key="9">
    <source>
        <dbReference type="ARBA" id="ARBA00022842"/>
    </source>
</evidence>
<evidence type="ECO:0000256" key="2">
    <source>
        <dbReference type="ARBA" id="ARBA00001936"/>
    </source>
</evidence>
<dbReference type="OrthoDB" id="9803913at2"/>
<dbReference type="Gene3D" id="3.40.1350.10">
    <property type="match status" value="1"/>
</dbReference>
<organism evidence="13 14">
    <name type="scientific">Halopseudomonas formosensis</name>
    <dbReference type="NCBI Taxonomy" id="1002526"/>
    <lineage>
        <taxon>Bacteria</taxon>
        <taxon>Pseudomonadati</taxon>
        <taxon>Pseudomonadota</taxon>
        <taxon>Gammaproteobacteria</taxon>
        <taxon>Pseudomonadales</taxon>
        <taxon>Pseudomonadaceae</taxon>
        <taxon>Halopseudomonas</taxon>
    </lineage>
</organism>
<evidence type="ECO:0000256" key="8">
    <source>
        <dbReference type="ARBA" id="ARBA00022801"/>
    </source>
</evidence>
<evidence type="ECO:0000256" key="7">
    <source>
        <dbReference type="ARBA" id="ARBA00022723"/>
    </source>
</evidence>
<dbReference type="Pfam" id="PF21315">
    <property type="entry name" value="FAN1_HTH"/>
    <property type="match status" value="1"/>
</dbReference>
<comment type="similarity">
    <text evidence="4">Belongs to the FAN1 family.</text>
</comment>
<protein>
    <recommendedName>
        <fullName evidence="5">phosphodiesterase I</fullName>
        <ecNumber evidence="5">3.1.4.1</ecNumber>
    </recommendedName>
</protein>
<dbReference type="Proteomes" id="UP000242815">
    <property type="component" value="Unassembled WGS sequence"/>
</dbReference>
<reference evidence="13 14" key="1">
    <citation type="submission" date="2016-10" db="EMBL/GenBank/DDBJ databases">
        <authorList>
            <person name="de Groot N.N."/>
        </authorList>
    </citation>
    <scope>NUCLEOTIDE SEQUENCE [LARGE SCALE GENOMIC DNA]</scope>
    <source>
        <strain evidence="13 14">JCM 18415</strain>
    </source>
</reference>
<evidence type="ECO:0000256" key="1">
    <source>
        <dbReference type="ARBA" id="ARBA00000983"/>
    </source>
</evidence>
<evidence type="ECO:0000256" key="10">
    <source>
        <dbReference type="ARBA" id="ARBA00023211"/>
    </source>
</evidence>
<feature type="coiled-coil region" evidence="11">
    <location>
        <begin position="251"/>
        <end position="278"/>
    </location>
</feature>
<sequence length="549" mass="63659">MPNQPITTDPPPLYYLDNFQQALDWLQTRYADLLTAQERDFMRQFVLLPVSSRALLVRLIMRKGPHFRSDRLRYPEIGCIPTAAGPLLELDWLSDSQPLDAEQLGQLLRREELAALLPAATVRSGRRKPELIAKLAATQPQPRPFRQWCPGHTASLFTLLVGELCETLRLMFFGNLGQGWEEFVLAQLGIFRYEQVELGPDSRGFHCREDIECYRHLHRCRQALDEGMAAGEVAELLDEQRPDNPWLASRLARLQFNLARQLEREEQLEAALALYQRSGWRGARQRQIRILEKRRDHVRAHALVQQALAEPEDDAEMQLVLRAERRLARQLGLPPRAVAGKADSPRFDLVLPGPHPLGVELAVREHLSSDQAPVYYVENSLITGLFGLLCWEAIFAPLPGAFFHPFHSAPADLHSPDFHSRRPQAFDRCLARLESDSYRQHLRHIWRHKQGIQTPFVNWALLSEELLEMALHCLPARHLQLWCQRLLADLRAHRTGMPDLIQFWPQQQRYRMIEVKGPGDRLQDNQRRWLDYCARHQMPVEVCYVQWTR</sequence>
<comment type="cofactor">
    <cofactor evidence="3">
        <name>Mg(2+)</name>
        <dbReference type="ChEBI" id="CHEBI:18420"/>
    </cofactor>
</comment>
<dbReference type="FunFam" id="3.40.1350.10:FF:000024">
    <property type="entry name" value="Fanconi-associated nuclease"/>
    <property type="match status" value="1"/>
</dbReference>
<dbReference type="PANTHER" id="PTHR15749:SF4">
    <property type="entry name" value="FANCONI-ASSOCIATED NUCLEASE 1"/>
    <property type="match status" value="1"/>
</dbReference>
<dbReference type="AlphaFoldDB" id="A0A1I6BHR3"/>
<evidence type="ECO:0000313" key="13">
    <source>
        <dbReference type="EMBL" id="SFQ80488.1"/>
    </source>
</evidence>
<comment type="catalytic activity">
    <reaction evidence="1">
        <text>Hydrolytically removes 5'-nucleotides successively from the 3'-hydroxy termini of 3'-hydroxy-terminated oligonucleotides.</text>
        <dbReference type="EC" id="3.1.4.1"/>
    </reaction>
</comment>
<evidence type="ECO:0000256" key="3">
    <source>
        <dbReference type="ARBA" id="ARBA00001946"/>
    </source>
</evidence>
<evidence type="ECO:0000256" key="4">
    <source>
        <dbReference type="ARBA" id="ARBA00005533"/>
    </source>
</evidence>
<dbReference type="EMBL" id="FOYD01000004">
    <property type="protein sequence ID" value="SFQ80488.1"/>
    <property type="molecule type" value="Genomic_DNA"/>
</dbReference>
<dbReference type="PANTHER" id="PTHR15749">
    <property type="entry name" value="FANCONI-ASSOCIATED NUCLEASE 1"/>
    <property type="match status" value="1"/>
</dbReference>
<dbReference type="STRING" id="1002526.SAMN05216578_10474"/>
<comment type="cofactor">
    <cofactor evidence="2">
        <name>Mn(2+)</name>
        <dbReference type="ChEBI" id="CHEBI:29035"/>
    </cofactor>
</comment>
<dbReference type="InterPro" id="IPR011856">
    <property type="entry name" value="tRNA_endonuc-like_dom_sf"/>
</dbReference>
<keyword evidence="11" id="KW-0175">Coiled coil</keyword>
<dbReference type="GO" id="GO:0003676">
    <property type="term" value="F:nucleic acid binding"/>
    <property type="evidence" value="ECO:0007669"/>
    <property type="project" value="InterPro"/>
</dbReference>
<evidence type="ECO:0000256" key="6">
    <source>
        <dbReference type="ARBA" id="ARBA00022722"/>
    </source>
</evidence>
<dbReference type="SMART" id="SM00990">
    <property type="entry name" value="VRR_NUC"/>
    <property type="match status" value="1"/>
</dbReference>
<dbReference type="InterPro" id="IPR040603">
    <property type="entry name" value="FAN1_SAP_bact"/>
</dbReference>
<evidence type="ECO:0000313" key="14">
    <source>
        <dbReference type="Proteomes" id="UP000242815"/>
    </source>
</evidence>
<dbReference type="GO" id="GO:0036297">
    <property type="term" value="P:interstrand cross-link repair"/>
    <property type="evidence" value="ECO:0007669"/>
    <property type="project" value="InterPro"/>
</dbReference>
<dbReference type="InterPro" id="IPR033315">
    <property type="entry name" value="Fan1-like"/>
</dbReference>